<dbReference type="RefSeq" id="WP_143420428.1">
    <property type="nucleotide sequence ID" value="NZ_FZNQ01000017.1"/>
</dbReference>
<keyword evidence="1" id="KW-0175">Coiled coil</keyword>
<name>A0A238XGE7_HALVU</name>
<evidence type="ECO:0000256" key="2">
    <source>
        <dbReference type="SAM" id="MobiDB-lite"/>
    </source>
</evidence>
<organism evidence="3 4">
    <name type="scientific">Halorubrum vacuolatum</name>
    <name type="common">Natronobacterium vacuolatum</name>
    <dbReference type="NCBI Taxonomy" id="63740"/>
    <lineage>
        <taxon>Archaea</taxon>
        <taxon>Methanobacteriati</taxon>
        <taxon>Methanobacteriota</taxon>
        <taxon>Stenosarchaea group</taxon>
        <taxon>Halobacteria</taxon>
        <taxon>Halobacteriales</taxon>
        <taxon>Haloferacaceae</taxon>
        <taxon>Halorubrum</taxon>
    </lineage>
</organism>
<feature type="region of interest" description="Disordered" evidence="2">
    <location>
        <begin position="218"/>
        <end position="248"/>
    </location>
</feature>
<keyword evidence="4" id="KW-1185">Reference proteome</keyword>
<accession>A0A238XGE7</accession>
<dbReference type="OrthoDB" id="329869at2157"/>
<dbReference type="EMBL" id="FZNQ01000017">
    <property type="protein sequence ID" value="SNR57404.1"/>
    <property type="molecule type" value="Genomic_DNA"/>
</dbReference>
<feature type="coiled-coil region" evidence="1">
    <location>
        <begin position="126"/>
        <end position="160"/>
    </location>
</feature>
<dbReference type="AlphaFoldDB" id="A0A238XGE7"/>
<gene>
    <name evidence="3" type="ORF">SAMN06264855_11712</name>
</gene>
<evidence type="ECO:0000313" key="3">
    <source>
        <dbReference type="EMBL" id="SNR57404.1"/>
    </source>
</evidence>
<reference evidence="3 4" key="1">
    <citation type="submission" date="2017-06" db="EMBL/GenBank/DDBJ databases">
        <authorList>
            <person name="Kim H.J."/>
            <person name="Triplett B.A."/>
        </authorList>
    </citation>
    <scope>NUCLEOTIDE SEQUENCE [LARGE SCALE GENOMIC DNA]</scope>
    <source>
        <strain evidence="3 4">DSM 8800</strain>
    </source>
</reference>
<evidence type="ECO:0000313" key="4">
    <source>
        <dbReference type="Proteomes" id="UP000198397"/>
    </source>
</evidence>
<sequence length="248" mass="27120">MSVITDYKLRDPDIQFLLAVKEISENPNEYEFTDQGKTPANAAALRRETGLSKTQIDYRVKRGERGFAEDGMKLLRTHAPMINDEGGYDPRSVELTDKGERVVAEIRDVLSGSSGGGDGGGLGEDAEAIREEIEALKNEVSELRSELEKKSEALDQIEASETGALSSEYVDRLEAVLGAVPFQQIALKHVLGVDIDHLEAADKDDREIERLRKEVLATLNDQGGDAPNDPDDHASDGDSITQTIDLDP</sequence>
<evidence type="ECO:0000256" key="1">
    <source>
        <dbReference type="SAM" id="Coils"/>
    </source>
</evidence>
<dbReference type="Proteomes" id="UP000198397">
    <property type="component" value="Unassembled WGS sequence"/>
</dbReference>
<protein>
    <submittedName>
        <fullName evidence="3">Uncharacterized protein</fullName>
    </submittedName>
</protein>
<feature type="compositionally biased region" description="Polar residues" evidence="2">
    <location>
        <begin position="238"/>
        <end position="248"/>
    </location>
</feature>
<proteinExistence type="predicted"/>